<dbReference type="GO" id="GO:0003723">
    <property type="term" value="F:RNA binding"/>
    <property type="evidence" value="ECO:0007669"/>
    <property type="project" value="UniProtKB-UniRule"/>
</dbReference>
<dbReference type="PROSITE" id="PS50102">
    <property type="entry name" value="RRM"/>
    <property type="match status" value="1"/>
</dbReference>
<dbReference type="Pfam" id="PF00076">
    <property type="entry name" value="RRM_1"/>
    <property type="match status" value="1"/>
</dbReference>
<dbReference type="Gene3D" id="3.30.70.330">
    <property type="match status" value="1"/>
</dbReference>
<evidence type="ECO:0000313" key="7">
    <source>
        <dbReference type="EMBL" id="KAF2677232.1"/>
    </source>
</evidence>
<dbReference type="PANTHER" id="PTHR46754">
    <property type="entry name" value="MKI67 FHA DOMAIN-INTERACTING NUCLEOLAR PHOSPHOPROTEIN"/>
    <property type="match status" value="1"/>
</dbReference>
<dbReference type="OrthoDB" id="21467at2759"/>
<dbReference type="InterPro" id="IPR012677">
    <property type="entry name" value="Nucleotide-bd_a/b_plait_sf"/>
</dbReference>
<gene>
    <name evidence="7" type="ORF">K458DRAFT_350500</name>
</gene>
<feature type="compositionally biased region" description="Basic and acidic residues" evidence="5">
    <location>
        <begin position="232"/>
        <end position="247"/>
    </location>
</feature>
<feature type="region of interest" description="Disordered" evidence="5">
    <location>
        <begin position="129"/>
        <end position="149"/>
    </location>
</feature>
<evidence type="ECO:0000256" key="1">
    <source>
        <dbReference type="ARBA" id="ARBA00004604"/>
    </source>
</evidence>
<evidence type="ECO:0000256" key="5">
    <source>
        <dbReference type="SAM" id="MobiDB-lite"/>
    </source>
</evidence>
<name>A0A6G1IG97_9PLEO</name>
<keyword evidence="2 4" id="KW-0694">RNA-binding</keyword>
<feature type="compositionally biased region" description="Basic and acidic residues" evidence="5">
    <location>
        <begin position="72"/>
        <end position="81"/>
    </location>
</feature>
<evidence type="ECO:0000256" key="2">
    <source>
        <dbReference type="ARBA" id="ARBA00022884"/>
    </source>
</evidence>
<reference evidence="7" key="1">
    <citation type="journal article" date="2020" name="Stud. Mycol.">
        <title>101 Dothideomycetes genomes: a test case for predicting lifestyles and emergence of pathogens.</title>
        <authorList>
            <person name="Haridas S."/>
            <person name="Albert R."/>
            <person name="Binder M."/>
            <person name="Bloem J."/>
            <person name="Labutti K."/>
            <person name="Salamov A."/>
            <person name="Andreopoulos B."/>
            <person name="Baker S."/>
            <person name="Barry K."/>
            <person name="Bills G."/>
            <person name="Bluhm B."/>
            <person name="Cannon C."/>
            <person name="Castanera R."/>
            <person name="Culley D."/>
            <person name="Daum C."/>
            <person name="Ezra D."/>
            <person name="Gonzalez J."/>
            <person name="Henrissat B."/>
            <person name="Kuo A."/>
            <person name="Liang C."/>
            <person name="Lipzen A."/>
            <person name="Lutzoni F."/>
            <person name="Magnuson J."/>
            <person name="Mondo S."/>
            <person name="Nolan M."/>
            <person name="Ohm R."/>
            <person name="Pangilinan J."/>
            <person name="Park H.-J."/>
            <person name="Ramirez L."/>
            <person name="Alfaro M."/>
            <person name="Sun H."/>
            <person name="Tritt A."/>
            <person name="Yoshinaga Y."/>
            <person name="Zwiers L.-H."/>
            <person name="Turgeon B."/>
            <person name="Goodwin S."/>
            <person name="Spatafora J."/>
            <person name="Crous P."/>
            <person name="Grigoriev I."/>
        </authorList>
    </citation>
    <scope>NUCLEOTIDE SEQUENCE</scope>
    <source>
        <strain evidence="7">CBS 122367</strain>
    </source>
</reference>
<feature type="compositionally biased region" description="Acidic residues" evidence="5">
    <location>
        <begin position="182"/>
        <end position="192"/>
    </location>
</feature>
<feature type="compositionally biased region" description="Low complexity" evidence="5">
    <location>
        <begin position="493"/>
        <end position="506"/>
    </location>
</feature>
<dbReference type="SMART" id="SM00360">
    <property type="entry name" value="RRM"/>
    <property type="match status" value="1"/>
</dbReference>
<dbReference type="InterPro" id="IPR000504">
    <property type="entry name" value="RRM_dom"/>
</dbReference>
<feature type="region of interest" description="Disordered" evidence="5">
    <location>
        <begin position="459"/>
        <end position="548"/>
    </location>
</feature>
<feature type="region of interest" description="Disordered" evidence="5">
    <location>
        <begin position="1"/>
        <end position="91"/>
    </location>
</feature>
<dbReference type="Proteomes" id="UP000799291">
    <property type="component" value="Unassembled WGS sequence"/>
</dbReference>
<dbReference type="GO" id="GO:0005730">
    <property type="term" value="C:nucleolus"/>
    <property type="evidence" value="ECO:0007669"/>
    <property type="project" value="UniProtKB-SubCell"/>
</dbReference>
<evidence type="ECO:0000259" key="6">
    <source>
        <dbReference type="PROSITE" id="PS50102"/>
    </source>
</evidence>
<evidence type="ECO:0000256" key="4">
    <source>
        <dbReference type="PROSITE-ProRule" id="PRU00176"/>
    </source>
</evidence>
<dbReference type="SUPFAM" id="SSF54928">
    <property type="entry name" value="RNA-binding domain, RBD"/>
    <property type="match status" value="1"/>
</dbReference>
<protein>
    <recommendedName>
        <fullName evidence="6">RRM domain-containing protein</fullName>
    </recommendedName>
</protein>
<dbReference type="InterPro" id="IPR035979">
    <property type="entry name" value="RBD_domain_sf"/>
</dbReference>
<accession>A0A6G1IG97</accession>
<dbReference type="EMBL" id="MU005624">
    <property type="protein sequence ID" value="KAF2677232.1"/>
    <property type="molecule type" value="Genomic_DNA"/>
</dbReference>
<organism evidence="7 8">
    <name type="scientific">Lentithecium fluviatile CBS 122367</name>
    <dbReference type="NCBI Taxonomy" id="1168545"/>
    <lineage>
        <taxon>Eukaryota</taxon>
        <taxon>Fungi</taxon>
        <taxon>Dikarya</taxon>
        <taxon>Ascomycota</taxon>
        <taxon>Pezizomycotina</taxon>
        <taxon>Dothideomycetes</taxon>
        <taxon>Pleosporomycetidae</taxon>
        <taxon>Pleosporales</taxon>
        <taxon>Massarineae</taxon>
        <taxon>Lentitheciaceae</taxon>
        <taxon>Lentithecium</taxon>
    </lineage>
</organism>
<feature type="domain" description="RRM" evidence="6">
    <location>
        <begin position="255"/>
        <end position="333"/>
    </location>
</feature>
<sequence>MAAENAKTKKRKGAPDAAPKPKKQKKTDETPAVGTRKSTRALKAAVEPIDSLAAKPKPARKRAEDYFSDDEAPAKPDTAKEKKQKKIRKAGVVADTADAPAVVVEVKEKPKKKAKKDKEPVVKAVVDVEAEAPKGKPQKGKKVKQSEEVQAPVVRAGVVVADEVPVISEGKKAKKTKKQEEAPLEEAAEAVEEPAGQDGDDLDDQTAALLAGFESEGDESDFEKDDEEIHEDAEPKLSKKQRKSLETIRRDSGPGVVYLGRIPHGFFEPQMKKYFSQFGDINRLRLSRNKKTGASKHYAFIEFKHGEVVPIVVQAMNNYLMFGHQLQCRAIPQEQVHEELFKGASERFKVDPRNKKAGVAMVRGAERATWEKRVEKENKRRDKKAKALKGEFDYDFGAPALKTVDAVPKKTLAVEDEAEQQLLTEAPATEVTETVQVTESKPDQLTVIETVKVKITKKAAKSKPEAEPDVSAGAEEQPVPVTKGKKETKRKSAVVAEPIEEPVAAPKAKKAKKDTKVAEGAIMPEKKRKTKAVDQDSAKPKKAKKAKA</sequence>
<evidence type="ECO:0000256" key="3">
    <source>
        <dbReference type="ARBA" id="ARBA00023242"/>
    </source>
</evidence>
<feature type="compositionally biased region" description="Acidic residues" evidence="5">
    <location>
        <begin position="215"/>
        <end position="231"/>
    </location>
</feature>
<feature type="region of interest" description="Disordered" evidence="5">
    <location>
        <begin position="165"/>
        <end position="247"/>
    </location>
</feature>
<keyword evidence="8" id="KW-1185">Reference proteome</keyword>
<comment type="subcellular location">
    <subcellularLocation>
        <location evidence="1">Nucleus</location>
        <location evidence="1">Nucleolus</location>
    </subcellularLocation>
</comment>
<proteinExistence type="predicted"/>
<dbReference type="CDD" id="cd12307">
    <property type="entry name" value="RRM_NIFK_like"/>
    <property type="match status" value="1"/>
</dbReference>
<keyword evidence="3" id="KW-0539">Nucleus</keyword>
<dbReference type="AlphaFoldDB" id="A0A6G1IG97"/>
<evidence type="ECO:0000313" key="8">
    <source>
        <dbReference type="Proteomes" id="UP000799291"/>
    </source>
</evidence>